<name>A0A4Y2BQS1_ARAVE</name>
<sequence>MSIGDSSQGSTWKDMNVCESTQRCSTRHPDIATSVDDNGFKILSKLGAKLGFIREKNSICLQSKEHMDASILSNPFYNASEQNRNGRFFVIQNKTQKVSEQVSE</sequence>
<accession>A0A4Y2BQS1</accession>
<protein>
    <submittedName>
        <fullName evidence="1">Uncharacterized protein</fullName>
    </submittedName>
</protein>
<gene>
    <name evidence="1" type="ORF">AVEN_16813_1</name>
</gene>
<keyword evidence="2" id="KW-1185">Reference proteome</keyword>
<dbReference type="EMBL" id="BGPR01000101">
    <property type="protein sequence ID" value="GBL94293.1"/>
    <property type="molecule type" value="Genomic_DNA"/>
</dbReference>
<reference evidence="1 2" key="1">
    <citation type="journal article" date="2019" name="Sci. Rep.">
        <title>Orb-weaving spider Araneus ventricosus genome elucidates the spidroin gene catalogue.</title>
        <authorList>
            <person name="Kono N."/>
            <person name="Nakamura H."/>
            <person name="Ohtoshi R."/>
            <person name="Moran D.A.P."/>
            <person name="Shinohara A."/>
            <person name="Yoshida Y."/>
            <person name="Fujiwara M."/>
            <person name="Mori M."/>
            <person name="Tomita M."/>
            <person name="Arakawa K."/>
        </authorList>
    </citation>
    <scope>NUCLEOTIDE SEQUENCE [LARGE SCALE GENOMIC DNA]</scope>
</reference>
<proteinExistence type="predicted"/>
<dbReference type="Proteomes" id="UP000499080">
    <property type="component" value="Unassembled WGS sequence"/>
</dbReference>
<dbReference type="AlphaFoldDB" id="A0A4Y2BQS1"/>
<organism evidence="1 2">
    <name type="scientific">Araneus ventricosus</name>
    <name type="common">Orbweaver spider</name>
    <name type="synonym">Epeira ventricosa</name>
    <dbReference type="NCBI Taxonomy" id="182803"/>
    <lineage>
        <taxon>Eukaryota</taxon>
        <taxon>Metazoa</taxon>
        <taxon>Ecdysozoa</taxon>
        <taxon>Arthropoda</taxon>
        <taxon>Chelicerata</taxon>
        <taxon>Arachnida</taxon>
        <taxon>Araneae</taxon>
        <taxon>Araneomorphae</taxon>
        <taxon>Entelegynae</taxon>
        <taxon>Araneoidea</taxon>
        <taxon>Araneidae</taxon>
        <taxon>Araneus</taxon>
    </lineage>
</organism>
<evidence type="ECO:0000313" key="1">
    <source>
        <dbReference type="EMBL" id="GBL94293.1"/>
    </source>
</evidence>
<comment type="caution">
    <text evidence="1">The sequence shown here is derived from an EMBL/GenBank/DDBJ whole genome shotgun (WGS) entry which is preliminary data.</text>
</comment>
<evidence type="ECO:0000313" key="2">
    <source>
        <dbReference type="Proteomes" id="UP000499080"/>
    </source>
</evidence>